<dbReference type="Pfam" id="PF26604">
    <property type="entry name" value="CBU_0592"/>
    <property type="match status" value="1"/>
</dbReference>
<evidence type="ECO:0000259" key="1">
    <source>
        <dbReference type="Pfam" id="PF26604"/>
    </source>
</evidence>
<dbReference type="EMBL" id="BAABJQ010000010">
    <property type="protein sequence ID" value="GAA5187729.1"/>
    <property type="molecule type" value="Genomic_DNA"/>
</dbReference>
<dbReference type="Proteomes" id="UP001501570">
    <property type="component" value="Unassembled WGS sequence"/>
</dbReference>
<dbReference type="RefSeq" id="WP_345631085.1">
    <property type="nucleotide sequence ID" value="NZ_BAABJQ010000010.1"/>
</dbReference>
<dbReference type="InterPro" id="IPR058058">
    <property type="entry name" value="CBU_0592-like"/>
</dbReference>
<keyword evidence="3" id="KW-1185">Reference proteome</keyword>
<evidence type="ECO:0000313" key="2">
    <source>
        <dbReference type="EMBL" id="GAA5187729.1"/>
    </source>
</evidence>
<feature type="domain" description="CBU-0592-like" evidence="1">
    <location>
        <begin position="2"/>
        <end position="73"/>
    </location>
</feature>
<accession>A0ABP9RVC4</accession>
<dbReference type="NCBIfam" id="NF047864">
    <property type="entry name" value="CBU_0592_membra"/>
    <property type="match status" value="1"/>
</dbReference>
<organism evidence="2 3">
    <name type="scientific">Rugosimonospora acidiphila</name>
    <dbReference type="NCBI Taxonomy" id="556531"/>
    <lineage>
        <taxon>Bacteria</taxon>
        <taxon>Bacillati</taxon>
        <taxon>Actinomycetota</taxon>
        <taxon>Actinomycetes</taxon>
        <taxon>Micromonosporales</taxon>
        <taxon>Micromonosporaceae</taxon>
        <taxon>Rugosimonospora</taxon>
    </lineage>
</organism>
<sequence>MFDVIQIVGSLLILAAFVAAQLGRLDSSSYRYLISNAVGSAILTVTAVVNLEWGFILLEGVWALVSMYSIVRKAAGRLPTAPH</sequence>
<name>A0ABP9RVC4_9ACTN</name>
<evidence type="ECO:0000313" key="3">
    <source>
        <dbReference type="Proteomes" id="UP001501570"/>
    </source>
</evidence>
<proteinExistence type="predicted"/>
<protein>
    <recommendedName>
        <fullName evidence="1">CBU-0592-like domain-containing protein</fullName>
    </recommendedName>
</protein>
<reference evidence="3" key="1">
    <citation type="journal article" date="2019" name="Int. J. Syst. Evol. Microbiol.">
        <title>The Global Catalogue of Microorganisms (GCM) 10K type strain sequencing project: providing services to taxonomists for standard genome sequencing and annotation.</title>
        <authorList>
            <consortium name="The Broad Institute Genomics Platform"/>
            <consortium name="The Broad Institute Genome Sequencing Center for Infectious Disease"/>
            <person name="Wu L."/>
            <person name="Ma J."/>
        </authorList>
    </citation>
    <scope>NUCLEOTIDE SEQUENCE [LARGE SCALE GENOMIC DNA]</scope>
    <source>
        <strain evidence="3">JCM 18304</strain>
    </source>
</reference>
<comment type="caution">
    <text evidence="2">The sequence shown here is derived from an EMBL/GenBank/DDBJ whole genome shotgun (WGS) entry which is preliminary data.</text>
</comment>
<gene>
    <name evidence="2" type="ORF">GCM10023322_36680</name>
</gene>